<keyword evidence="1" id="KW-1133">Transmembrane helix</keyword>
<comment type="caution">
    <text evidence="2">The sequence shown here is derived from an EMBL/GenBank/DDBJ whole genome shotgun (WGS) entry which is preliminary data.</text>
</comment>
<dbReference type="AlphaFoldDB" id="A0A3M8VN56"/>
<dbReference type="RefSeq" id="WP_123104038.1">
    <property type="nucleotide sequence ID" value="NZ_RIBZ01000318.1"/>
</dbReference>
<organism evidence="2 3">
    <name type="scientific">Streptomyces botrytidirepellens</name>
    <dbReference type="NCBI Taxonomy" id="2486417"/>
    <lineage>
        <taxon>Bacteria</taxon>
        <taxon>Bacillati</taxon>
        <taxon>Actinomycetota</taxon>
        <taxon>Actinomycetes</taxon>
        <taxon>Kitasatosporales</taxon>
        <taxon>Streptomycetaceae</taxon>
        <taxon>Streptomyces</taxon>
    </lineage>
</organism>
<sequence>MKRSIRDALLVCAAPLLVLVVGLTTVVGGQSTTDADGRTTSSGGLTDTPALIVYATTLATLAVSVLVLRRIRHRQDTT</sequence>
<protein>
    <submittedName>
        <fullName evidence="2">Uncharacterized protein</fullName>
    </submittedName>
</protein>
<dbReference type="Proteomes" id="UP000275401">
    <property type="component" value="Unassembled WGS sequence"/>
</dbReference>
<accession>A0A3M8VN56</accession>
<feature type="transmembrane region" description="Helical" evidence="1">
    <location>
        <begin position="52"/>
        <end position="68"/>
    </location>
</feature>
<evidence type="ECO:0000313" key="2">
    <source>
        <dbReference type="EMBL" id="RNG18169.1"/>
    </source>
</evidence>
<keyword evidence="1" id="KW-0812">Transmembrane</keyword>
<keyword evidence="1" id="KW-0472">Membrane</keyword>
<gene>
    <name evidence="2" type="ORF">EEJ42_27640</name>
</gene>
<reference evidence="2 3" key="1">
    <citation type="submission" date="2018-11" db="EMBL/GenBank/DDBJ databases">
        <title>The Potential of Streptomyces as Biocontrol Agents against the Tomato grey mould, Botrytis cinerea (Gray mold) Frontiers in Microbiology.</title>
        <authorList>
            <person name="Li D."/>
        </authorList>
    </citation>
    <scope>NUCLEOTIDE SEQUENCE [LARGE SCALE GENOMIC DNA]</scope>
    <source>
        <strain evidence="2 3">NEAU-LD23</strain>
    </source>
</reference>
<keyword evidence="3" id="KW-1185">Reference proteome</keyword>
<evidence type="ECO:0000256" key="1">
    <source>
        <dbReference type="SAM" id="Phobius"/>
    </source>
</evidence>
<name>A0A3M8VN56_9ACTN</name>
<evidence type="ECO:0000313" key="3">
    <source>
        <dbReference type="Proteomes" id="UP000275401"/>
    </source>
</evidence>
<dbReference type="EMBL" id="RIBZ01000318">
    <property type="protein sequence ID" value="RNG18169.1"/>
    <property type="molecule type" value="Genomic_DNA"/>
</dbReference>
<proteinExistence type="predicted"/>